<evidence type="ECO:0000313" key="2">
    <source>
        <dbReference type="EMBL" id="KIR40355.1"/>
    </source>
</evidence>
<keyword evidence="3" id="KW-1185">Reference proteome</keyword>
<sequence>MSIEYYNRRTAELEQEDQRLQTSASSATITFQVPRTNDPSHTPSSLPPPFQHQHGQSDGQPQRINPQLPPPPPVHWSGYQTPPLFQPNLLVNHSVQTGMPPPPPVESARRLYDSWAITTQDPSELECWAKDHRHWSDALPSLLGR</sequence>
<evidence type="ECO:0000313" key="3">
    <source>
        <dbReference type="Proteomes" id="UP000053392"/>
    </source>
</evidence>
<dbReference type="Proteomes" id="UP000053392">
    <property type="component" value="Unassembled WGS sequence"/>
</dbReference>
<dbReference type="OrthoDB" id="10562025at2759"/>
<feature type="compositionally biased region" description="Basic and acidic residues" evidence="1">
    <location>
        <begin position="1"/>
        <end position="19"/>
    </location>
</feature>
<dbReference type="AlphaFoldDB" id="A0A0D0V5Y1"/>
<name>A0A0D0V5Y1_9TREE</name>
<gene>
    <name evidence="2" type="ORF">I313_03679</name>
</gene>
<feature type="region of interest" description="Disordered" evidence="1">
    <location>
        <begin position="1"/>
        <end position="82"/>
    </location>
</feature>
<organism evidence="2 3">
    <name type="scientific">Cryptococcus deuterogattii Ram5</name>
    <dbReference type="NCBI Taxonomy" id="1296110"/>
    <lineage>
        <taxon>Eukaryota</taxon>
        <taxon>Fungi</taxon>
        <taxon>Dikarya</taxon>
        <taxon>Basidiomycota</taxon>
        <taxon>Agaricomycotina</taxon>
        <taxon>Tremellomycetes</taxon>
        <taxon>Tremellales</taxon>
        <taxon>Cryptococcaceae</taxon>
        <taxon>Cryptococcus</taxon>
        <taxon>Cryptococcus gattii species complex</taxon>
    </lineage>
</organism>
<protein>
    <submittedName>
        <fullName evidence="2">Uncharacterized protein</fullName>
    </submittedName>
</protein>
<evidence type="ECO:0000256" key="1">
    <source>
        <dbReference type="SAM" id="MobiDB-lite"/>
    </source>
</evidence>
<proteinExistence type="predicted"/>
<dbReference type="HOGENOM" id="CLU_1855184_0_0_1"/>
<dbReference type="EMBL" id="KN847903">
    <property type="protein sequence ID" value="KIR40355.1"/>
    <property type="molecule type" value="Genomic_DNA"/>
</dbReference>
<feature type="compositionally biased region" description="Polar residues" evidence="1">
    <location>
        <begin position="20"/>
        <end position="44"/>
    </location>
</feature>
<reference evidence="2 3" key="1">
    <citation type="submission" date="2015-01" db="EMBL/GenBank/DDBJ databases">
        <title>The Genome Sequence of Cryptococcus gattii Ram5.</title>
        <authorList>
            <consortium name="The Broad Institute Genomics Platform"/>
            <person name="Cuomo C."/>
            <person name="Litvintseva A."/>
            <person name="Chen Y."/>
            <person name="Heitman J."/>
            <person name="Sun S."/>
            <person name="Springer D."/>
            <person name="Dromer F."/>
            <person name="Young S."/>
            <person name="Zeng Q."/>
            <person name="Gargeya S."/>
            <person name="Abouelleil A."/>
            <person name="Alvarado L."/>
            <person name="Chapman S.B."/>
            <person name="Gainer-Dewar J."/>
            <person name="Goldberg J."/>
            <person name="Griggs A."/>
            <person name="Gujja S."/>
            <person name="Hansen M."/>
            <person name="Howarth C."/>
            <person name="Imamovic A."/>
            <person name="Larimer J."/>
            <person name="Murphy C."/>
            <person name="Naylor J."/>
            <person name="Pearson M."/>
            <person name="Priest M."/>
            <person name="Roberts A."/>
            <person name="Saif S."/>
            <person name="Shea T."/>
            <person name="Sykes S."/>
            <person name="Wortman J."/>
            <person name="Nusbaum C."/>
            <person name="Birren B."/>
        </authorList>
    </citation>
    <scope>NUCLEOTIDE SEQUENCE [LARGE SCALE GENOMIC DNA]</scope>
    <source>
        <strain evidence="2 3">Ram5</strain>
    </source>
</reference>
<accession>A0A0D0V5Y1</accession>